<dbReference type="AlphaFoldDB" id="A0A1H3QEU0"/>
<accession>A0A1H3QEU0</accession>
<sequence length="110" mass="12546">MTRAVRGIYHSTEGIRGQANLTIVGYSKKSNLGFDEYEEELPEVQNWYIYQKILLEVLYRIADLKHTLHLGSVSREQCGALLPTYSKQVKDAINSLTYGINLKQKNIVSI</sequence>
<evidence type="ECO:0000313" key="1">
    <source>
        <dbReference type="EMBL" id="SDZ11793.1"/>
    </source>
</evidence>
<dbReference type="RefSeq" id="WP_091730332.1">
    <property type="nucleotide sequence ID" value="NZ_FNQE01000020.1"/>
</dbReference>
<keyword evidence="2" id="KW-1185">Reference proteome</keyword>
<name>A0A1H3QEU0_9FIRM</name>
<dbReference type="Proteomes" id="UP000198625">
    <property type="component" value="Unassembled WGS sequence"/>
</dbReference>
<dbReference type="STRING" id="415015.SAMN05660462_01900"/>
<organism evidence="1 2">
    <name type="scientific">Proteiniborus ethanoligenes</name>
    <dbReference type="NCBI Taxonomy" id="415015"/>
    <lineage>
        <taxon>Bacteria</taxon>
        <taxon>Bacillati</taxon>
        <taxon>Bacillota</taxon>
        <taxon>Clostridia</taxon>
        <taxon>Eubacteriales</taxon>
        <taxon>Proteiniborus</taxon>
    </lineage>
</organism>
<dbReference type="EMBL" id="FNQE01000020">
    <property type="protein sequence ID" value="SDZ11793.1"/>
    <property type="molecule type" value="Genomic_DNA"/>
</dbReference>
<gene>
    <name evidence="1" type="ORF">SAMN05660462_01900</name>
</gene>
<protein>
    <submittedName>
        <fullName evidence="1">Uncharacterized protein</fullName>
    </submittedName>
</protein>
<evidence type="ECO:0000313" key="2">
    <source>
        <dbReference type="Proteomes" id="UP000198625"/>
    </source>
</evidence>
<reference evidence="2" key="1">
    <citation type="submission" date="2016-10" db="EMBL/GenBank/DDBJ databases">
        <authorList>
            <person name="Varghese N."/>
            <person name="Submissions S."/>
        </authorList>
    </citation>
    <scope>NUCLEOTIDE SEQUENCE [LARGE SCALE GENOMIC DNA]</scope>
    <source>
        <strain evidence="2">DSM 21650</strain>
    </source>
</reference>
<proteinExistence type="predicted"/>
<dbReference type="OrthoDB" id="2240431at2"/>